<evidence type="ECO:0008006" key="4">
    <source>
        <dbReference type="Google" id="ProtNLM"/>
    </source>
</evidence>
<keyword evidence="1" id="KW-0812">Transmembrane</keyword>
<dbReference type="Proteomes" id="UP001196068">
    <property type="component" value="Unassembled WGS sequence"/>
</dbReference>
<name>A0AAF1KRX3_9PROT</name>
<protein>
    <recommendedName>
        <fullName evidence="4">5-bromo-4-chloroindolyl phosphate hydrolysis protein</fullName>
    </recommendedName>
</protein>
<keyword evidence="3" id="KW-1185">Reference proteome</keyword>
<gene>
    <name evidence="2" type="ORF">GXW79_06775</name>
</gene>
<organism evidence="2 3">
    <name type="scientific">Plastoroseomonas arctica</name>
    <dbReference type="NCBI Taxonomy" id="1509237"/>
    <lineage>
        <taxon>Bacteria</taxon>
        <taxon>Pseudomonadati</taxon>
        <taxon>Pseudomonadota</taxon>
        <taxon>Alphaproteobacteria</taxon>
        <taxon>Acetobacterales</taxon>
        <taxon>Acetobacteraceae</taxon>
        <taxon>Plastoroseomonas</taxon>
    </lineage>
</organism>
<evidence type="ECO:0000256" key="1">
    <source>
        <dbReference type="SAM" id="Phobius"/>
    </source>
</evidence>
<evidence type="ECO:0000313" key="2">
    <source>
        <dbReference type="EMBL" id="MBR0654777.1"/>
    </source>
</evidence>
<reference evidence="2" key="2">
    <citation type="journal article" date="2021" name="Syst. Appl. Microbiol.">
        <title>Roseomonas hellenica sp. nov., isolated from roots of wild-growing Alkanna tinctoria.</title>
        <authorList>
            <person name="Rat A."/>
            <person name="Naranjo H.D."/>
            <person name="Lebbe L."/>
            <person name="Cnockaert M."/>
            <person name="Krigas N."/>
            <person name="Grigoriadou K."/>
            <person name="Maloupa E."/>
            <person name="Willems A."/>
        </authorList>
    </citation>
    <scope>NUCLEOTIDE SEQUENCE</scope>
    <source>
        <strain evidence="2">LMG 28251</strain>
    </source>
</reference>
<keyword evidence="1" id="KW-1133">Transmembrane helix</keyword>
<reference evidence="2" key="1">
    <citation type="submission" date="2020-01" db="EMBL/GenBank/DDBJ databases">
        <authorList>
            <person name="Rat A."/>
        </authorList>
    </citation>
    <scope>NUCLEOTIDE SEQUENCE</scope>
    <source>
        <strain evidence="2">LMG 28251</strain>
    </source>
</reference>
<accession>A0AAF1KRX3</accession>
<dbReference type="AlphaFoldDB" id="A0AAF1KRX3"/>
<feature type="transmembrane region" description="Helical" evidence="1">
    <location>
        <begin position="78"/>
        <end position="98"/>
    </location>
</feature>
<proteinExistence type="predicted"/>
<feature type="transmembrane region" description="Helical" evidence="1">
    <location>
        <begin position="21"/>
        <end position="43"/>
    </location>
</feature>
<dbReference type="EMBL" id="JAAEDH010000005">
    <property type="protein sequence ID" value="MBR0654777.1"/>
    <property type="molecule type" value="Genomic_DNA"/>
</dbReference>
<sequence length="261" mass="27765">MQERAGAPGWGVMVQRVRDGVRGLGLPFLVAPLWLDLIVEMVQGRPSRIVGDALGIGLVWLAVAMLRRGGAGDTRRAAAVVGVAAGLTAGLAASLGWLPSVMAGFGAFVGMRLLYDGAFVEAPPPPEPVIAPPPPVPTPESIVIGEAEARLTRLRATATRLAEPRLARVADAMSGVLDDLRLRPDRLPLARRFLNVHLDGVDRIADRMASGADAPQTLGPLLGELERTAGELRAHLRAEENAALEVQVKVLSDRLREEGYR</sequence>
<evidence type="ECO:0000313" key="3">
    <source>
        <dbReference type="Proteomes" id="UP001196068"/>
    </source>
</evidence>
<feature type="transmembrane region" description="Helical" evidence="1">
    <location>
        <begin position="49"/>
        <end position="66"/>
    </location>
</feature>
<dbReference type="RefSeq" id="WP_211873590.1">
    <property type="nucleotide sequence ID" value="NZ_JAAEDH010000005.1"/>
</dbReference>
<comment type="caution">
    <text evidence="2">The sequence shown here is derived from an EMBL/GenBank/DDBJ whole genome shotgun (WGS) entry which is preliminary data.</text>
</comment>
<keyword evidence="1" id="KW-0472">Membrane</keyword>